<dbReference type="Gramene" id="TRITD1Av1G049490.1">
    <property type="protein sequence ID" value="TRITD1Av1G049490.1"/>
    <property type="gene ID" value="TRITD1Av1G049490"/>
</dbReference>
<dbReference type="InterPro" id="IPR036047">
    <property type="entry name" value="F-box-like_dom_sf"/>
</dbReference>
<evidence type="ECO:0000313" key="4">
    <source>
        <dbReference type="Proteomes" id="UP000324705"/>
    </source>
</evidence>
<evidence type="ECO:0000256" key="1">
    <source>
        <dbReference type="SAM" id="MobiDB-lite"/>
    </source>
</evidence>
<feature type="domain" description="F-box" evidence="2">
    <location>
        <begin position="192"/>
        <end position="241"/>
    </location>
</feature>
<dbReference type="AlphaFoldDB" id="A0A9R0Q0U9"/>
<sequence length="893" mass="99461">MTMQAPENSTSAGGKLRRRWMTIRAKARLRSPNASYETVTLGTNSAVPCSVTLETEQRTSLRPCRLAWCAGFSSAVVLEDVPIDYSSLIWFNLNKIVQICIPRNRKILDSTVMDIDRSRIMKGNGYFYNNTRRISPSRKSRRIRKWLNRSQKKEERKWLLVEPNQVTSSVSCSVFPTQAPGSSGNMELPRLRRSPPALPDHLLEEIFSRLPPSEPSCLLRACLVCKHWRDIISAPSFLRHLHAHRRAPKMLGFLQHSEGDENLPVYVPTSPFSFPVPDPRAWHVLGYRHGRAVFVSDTTDRELLVWEPFTGNRWNVPVPAELKIGHSNATVLCTAEGCDHLNCHGGPFRVVLVFTSPFEEETEWLTSAAVYSSETGAWGEVALALPWRDGFSLLCENPGLLVGNSLLYFLYLDGHILEYNLAEHVLNVINPPEPDNDAAFSQRVMLVQAEDGGLGIAKADDGGWNHLYLWSRKVSEGGDAEWVECPFMYLGDSLPFAARSSSSRITVFLMGFVEGANTILVSTVDGFFSIELQSKRGRKMCKDRCRAYPLVPVVSSYSILRVPQVEHDSLGSPDFNGESDDEEWEWEALRQAESLFYSGSMAIKEGDFVAAVDCLSRVLAISGAIGVFSYDYPTLSQITFRSMEVSYNLNNNKSTPLLSPRVAHYGELAPECASVYYKYGCALLWKAQKATNPLGNLPKKGTISKAHSEEWENSNGEDQEDRKGDNEMAGAGDVSDVDLAGKMLDTARIIMEKTADNTVEISRILSALTEVSMEKRKSSTICILPEVGLCGFTGTKFSVRYLLQQFDLNGAGWNYGKRTPNSCGPVPVNLLTPVHQPYLGVQHVQHQQTVMNLASQPSSSAFAQHKIQTSIGNAQCKQAIEGTSVKTKYKYIT</sequence>
<accession>A0A9R0Q0U9</accession>
<protein>
    <recommendedName>
        <fullName evidence="2">F-box domain-containing protein</fullName>
    </recommendedName>
</protein>
<dbReference type="InterPro" id="IPR001810">
    <property type="entry name" value="F-box_dom"/>
</dbReference>
<dbReference type="OMA" id="ICILPEV"/>
<dbReference type="Proteomes" id="UP000324705">
    <property type="component" value="Chromosome 1A"/>
</dbReference>
<dbReference type="EMBL" id="LT934111">
    <property type="protein sequence ID" value="VAH02926.1"/>
    <property type="molecule type" value="Genomic_DNA"/>
</dbReference>
<feature type="region of interest" description="Disordered" evidence="1">
    <location>
        <begin position="698"/>
        <end position="732"/>
    </location>
</feature>
<dbReference type="Gene3D" id="1.20.1280.50">
    <property type="match status" value="1"/>
</dbReference>
<dbReference type="CDD" id="cd22157">
    <property type="entry name" value="F-box_AtFBW1-like"/>
    <property type="match status" value="1"/>
</dbReference>
<keyword evidence="4" id="KW-1185">Reference proteome</keyword>
<dbReference type="PANTHER" id="PTHR32133">
    <property type="entry name" value="OS07G0120400 PROTEIN"/>
    <property type="match status" value="1"/>
</dbReference>
<dbReference type="PANTHER" id="PTHR32133:SF376">
    <property type="entry name" value="F-BOX DOMAIN-CONTAINING PROTEIN"/>
    <property type="match status" value="1"/>
</dbReference>
<dbReference type="SMART" id="SM00256">
    <property type="entry name" value="FBOX"/>
    <property type="match status" value="1"/>
</dbReference>
<evidence type="ECO:0000313" key="3">
    <source>
        <dbReference type="EMBL" id="VAH02926.1"/>
    </source>
</evidence>
<proteinExistence type="predicted"/>
<dbReference type="PROSITE" id="PS50181">
    <property type="entry name" value="FBOX"/>
    <property type="match status" value="1"/>
</dbReference>
<name>A0A9R0Q0U9_TRITD</name>
<organism evidence="3 4">
    <name type="scientific">Triticum turgidum subsp. durum</name>
    <name type="common">Durum wheat</name>
    <name type="synonym">Triticum durum</name>
    <dbReference type="NCBI Taxonomy" id="4567"/>
    <lineage>
        <taxon>Eukaryota</taxon>
        <taxon>Viridiplantae</taxon>
        <taxon>Streptophyta</taxon>
        <taxon>Embryophyta</taxon>
        <taxon>Tracheophyta</taxon>
        <taxon>Spermatophyta</taxon>
        <taxon>Magnoliopsida</taxon>
        <taxon>Liliopsida</taxon>
        <taxon>Poales</taxon>
        <taxon>Poaceae</taxon>
        <taxon>BOP clade</taxon>
        <taxon>Pooideae</taxon>
        <taxon>Triticodae</taxon>
        <taxon>Triticeae</taxon>
        <taxon>Triticinae</taxon>
        <taxon>Triticum</taxon>
    </lineage>
</organism>
<reference evidence="3 4" key="1">
    <citation type="submission" date="2017-09" db="EMBL/GenBank/DDBJ databases">
        <authorList>
            <consortium name="International Durum Wheat Genome Sequencing Consortium (IDWGSC)"/>
            <person name="Milanesi L."/>
        </authorList>
    </citation>
    <scope>NUCLEOTIDE SEQUENCE [LARGE SCALE GENOMIC DNA]</scope>
    <source>
        <strain evidence="4">cv. Svevo</strain>
    </source>
</reference>
<gene>
    <name evidence="3" type="ORF">TRITD_1Av1G049490</name>
</gene>
<dbReference type="Pfam" id="PF00646">
    <property type="entry name" value="F-box"/>
    <property type="match status" value="1"/>
</dbReference>
<dbReference type="SUPFAM" id="SSF81383">
    <property type="entry name" value="F-box domain"/>
    <property type="match status" value="1"/>
</dbReference>
<evidence type="ECO:0000259" key="2">
    <source>
        <dbReference type="PROSITE" id="PS50181"/>
    </source>
</evidence>